<reference evidence="4 5" key="1">
    <citation type="journal article" date="2018" name="J. Microbiol.">
        <title>Baekduia soli gen. nov., sp. nov., a novel bacterium isolated from the soil of Baekdu Mountain and proposal of a novel family name, Baekduiaceae fam. nov.</title>
        <authorList>
            <person name="An D.S."/>
            <person name="Siddiqi M.Z."/>
            <person name="Kim K.H."/>
            <person name="Yu H.S."/>
            <person name="Im W.T."/>
        </authorList>
    </citation>
    <scope>NUCLEOTIDE SEQUENCE [LARGE SCALE GENOMIC DNA]</scope>
    <source>
        <strain evidence="4 5">BR7-21</strain>
    </source>
</reference>
<organism evidence="4 5">
    <name type="scientific">Baekduia soli</name>
    <dbReference type="NCBI Taxonomy" id="496014"/>
    <lineage>
        <taxon>Bacteria</taxon>
        <taxon>Bacillati</taxon>
        <taxon>Actinomycetota</taxon>
        <taxon>Thermoleophilia</taxon>
        <taxon>Solirubrobacterales</taxon>
        <taxon>Baekduiaceae</taxon>
        <taxon>Baekduia</taxon>
    </lineage>
</organism>
<name>A0A5B8U1Z1_9ACTN</name>
<evidence type="ECO:0000256" key="2">
    <source>
        <dbReference type="ARBA" id="ARBA00023033"/>
    </source>
</evidence>
<evidence type="ECO:0000256" key="1">
    <source>
        <dbReference type="ARBA" id="ARBA00023002"/>
    </source>
</evidence>
<keyword evidence="1" id="KW-0560">Oxidoreductase</keyword>
<dbReference type="Pfam" id="PF00296">
    <property type="entry name" value="Bac_luciferase"/>
    <property type="match status" value="1"/>
</dbReference>
<dbReference type="GO" id="GO:0005829">
    <property type="term" value="C:cytosol"/>
    <property type="evidence" value="ECO:0007669"/>
    <property type="project" value="TreeGrafter"/>
</dbReference>
<dbReference type="EMBL" id="CP042430">
    <property type="protein sequence ID" value="QEC46971.1"/>
    <property type="molecule type" value="Genomic_DNA"/>
</dbReference>
<evidence type="ECO:0000313" key="5">
    <source>
        <dbReference type="Proteomes" id="UP000321805"/>
    </source>
</evidence>
<dbReference type="InterPro" id="IPR011251">
    <property type="entry name" value="Luciferase-like_dom"/>
</dbReference>
<keyword evidence="5" id="KW-1185">Reference proteome</keyword>
<dbReference type="OrthoDB" id="3532562at2"/>
<dbReference type="PANTHER" id="PTHR30137">
    <property type="entry name" value="LUCIFERASE-LIKE MONOOXYGENASE"/>
    <property type="match status" value="1"/>
</dbReference>
<accession>A0A5B8U1Z1</accession>
<dbReference type="InterPro" id="IPR050766">
    <property type="entry name" value="Bact_Lucif_Oxidored"/>
</dbReference>
<dbReference type="InterPro" id="IPR036661">
    <property type="entry name" value="Luciferase-like_sf"/>
</dbReference>
<protein>
    <submittedName>
        <fullName evidence="4">LLM class flavin-dependent oxidoreductase</fullName>
    </submittedName>
</protein>
<dbReference type="GO" id="GO:0004497">
    <property type="term" value="F:monooxygenase activity"/>
    <property type="evidence" value="ECO:0007669"/>
    <property type="project" value="UniProtKB-KW"/>
</dbReference>
<dbReference type="SUPFAM" id="SSF51679">
    <property type="entry name" value="Bacterial luciferase-like"/>
    <property type="match status" value="1"/>
</dbReference>
<proteinExistence type="predicted"/>
<sequence>MWTSVSTMSVSLTSVAVPSGWGWGADVITYRCARAHRSNLLATGPACRPSFLPVGSRRALDRHPLNCQGPCHPEPPPPPARRLAPTARVSASPALGIALPLAARDADPADFIAEVLAEARAADAAGFEVCLVPDHHRGPPASVVAPLALCAALAAVTQRIRVGPGVLVLPVHAPLHVAEQVTLIDQISRGRAVLGVGAGYQHEDFEAFGIDRAQRGPRFEAGLAEVGRLLGEPGALDPVPVQRPRPPVWVGAWSGVGLRRAARLADGWIADPVRSVTEAAAMADRYRAACDGAPGDVVLMREAWVDGAPGSAERFADAIMPVFRYYGRRGAAEFPDTFAALARDRFVHGSAAECLDQVDAMAAATGASVVVLTLRQPGGPGHEAALQAIRAIGEARAARG</sequence>
<dbReference type="GO" id="GO:0016705">
    <property type="term" value="F:oxidoreductase activity, acting on paired donors, with incorporation or reduction of molecular oxygen"/>
    <property type="evidence" value="ECO:0007669"/>
    <property type="project" value="InterPro"/>
</dbReference>
<gene>
    <name evidence="4" type="ORF">FSW04_04780</name>
</gene>
<dbReference type="Gene3D" id="3.20.20.30">
    <property type="entry name" value="Luciferase-like domain"/>
    <property type="match status" value="1"/>
</dbReference>
<dbReference type="Proteomes" id="UP000321805">
    <property type="component" value="Chromosome"/>
</dbReference>
<dbReference type="PANTHER" id="PTHR30137:SF8">
    <property type="entry name" value="BLR5498 PROTEIN"/>
    <property type="match status" value="1"/>
</dbReference>
<feature type="domain" description="Luciferase-like" evidence="3">
    <location>
        <begin position="110"/>
        <end position="365"/>
    </location>
</feature>
<evidence type="ECO:0000259" key="3">
    <source>
        <dbReference type="Pfam" id="PF00296"/>
    </source>
</evidence>
<dbReference type="KEGG" id="bsol:FSW04_04780"/>
<dbReference type="AlphaFoldDB" id="A0A5B8U1Z1"/>
<keyword evidence="2" id="KW-0503">Monooxygenase</keyword>
<evidence type="ECO:0000313" key="4">
    <source>
        <dbReference type="EMBL" id="QEC46971.1"/>
    </source>
</evidence>